<dbReference type="eggNOG" id="COG2203">
    <property type="taxonomic scope" value="Bacteria"/>
</dbReference>
<dbReference type="NCBIfam" id="TIGR00254">
    <property type="entry name" value="GGDEF"/>
    <property type="match status" value="1"/>
</dbReference>
<dbReference type="SMART" id="SM00086">
    <property type="entry name" value="PAC"/>
    <property type="match status" value="1"/>
</dbReference>
<comment type="caution">
    <text evidence="3">The sequence shown here is derived from an EMBL/GenBank/DDBJ whole genome shotgun (WGS) entry which is preliminary data.</text>
</comment>
<gene>
    <name evidence="3" type="ORF">RLDS_18530</name>
</gene>
<dbReference type="InterPro" id="IPR003018">
    <property type="entry name" value="GAF"/>
</dbReference>
<dbReference type="InterPro" id="IPR043128">
    <property type="entry name" value="Rev_trsase/Diguanyl_cyclase"/>
</dbReference>
<dbReference type="InterPro" id="IPR035965">
    <property type="entry name" value="PAS-like_dom_sf"/>
</dbReference>
<dbReference type="PATRIC" id="fig|1331060.3.peg.3575"/>
<dbReference type="SUPFAM" id="SSF55781">
    <property type="entry name" value="GAF domain-like"/>
    <property type="match status" value="1"/>
</dbReference>
<dbReference type="Pfam" id="PF01590">
    <property type="entry name" value="GAF"/>
    <property type="match status" value="1"/>
</dbReference>
<keyword evidence="4" id="KW-1185">Reference proteome</keyword>
<feature type="domain" description="PAC" evidence="1">
    <location>
        <begin position="261"/>
        <end position="312"/>
    </location>
</feature>
<evidence type="ECO:0000259" key="2">
    <source>
        <dbReference type="PROSITE" id="PS50887"/>
    </source>
</evidence>
<dbReference type="eggNOG" id="COG2199">
    <property type="taxonomic scope" value="Bacteria"/>
</dbReference>
<dbReference type="OrthoDB" id="315417at2"/>
<organism evidence="3 4">
    <name type="scientific">Sphingobium lactosutens DS20</name>
    <dbReference type="NCBI Taxonomy" id="1331060"/>
    <lineage>
        <taxon>Bacteria</taxon>
        <taxon>Pseudomonadati</taxon>
        <taxon>Pseudomonadota</taxon>
        <taxon>Alphaproteobacteria</taxon>
        <taxon>Sphingomonadales</taxon>
        <taxon>Sphingomonadaceae</taxon>
        <taxon>Sphingobium</taxon>
    </lineage>
</organism>
<dbReference type="Pfam" id="PF00990">
    <property type="entry name" value="GGDEF"/>
    <property type="match status" value="1"/>
</dbReference>
<dbReference type="SMART" id="SM00065">
    <property type="entry name" value="GAF"/>
    <property type="match status" value="1"/>
</dbReference>
<reference evidence="3 4" key="1">
    <citation type="journal article" date="2013" name="Genome Announc.">
        <title>Draft Genome Sequence of Sphingobium lactosutens Strain DS20T, Isolated from a Hexachlorocyclohexane Dumpsite.</title>
        <authorList>
            <person name="Kumar R."/>
            <person name="Dwivedi V."/>
            <person name="Negi V."/>
            <person name="Khurana J.P."/>
            <person name="Lal R."/>
        </authorList>
    </citation>
    <scope>NUCLEOTIDE SEQUENCE [LARGE SCALE GENOMIC DNA]</scope>
    <source>
        <strain evidence="3 4">DS20</strain>
    </source>
</reference>
<dbReference type="SUPFAM" id="SSF55073">
    <property type="entry name" value="Nucleotide cyclase"/>
    <property type="match status" value="1"/>
</dbReference>
<dbReference type="InterPro" id="IPR013655">
    <property type="entry name" value="PAS_fold_3"/>
</dbReference>
<name>T0H8W4_9SPHN</name>
<dbReference type="PANTHER" id="PTHR43102">
    <property type="entry name" value="SLR1143 PROTEIN"/>
    <property type="match status" value="1"/>
</dbReference>
<accession>T0H8W4</accession>
<feature type="domain" description="GGDEF" evidence="2">
    <location>
        <begin position="344"/>
        <end position="479"/>
    </location>
</feature>
<dbReference type="InterPro" id="IPR000700">
    <property type="entry name" value="PAS-assoc_C"/>
</dbReference>
<evidence type="ECO:0000313" key="4">
    <source>
        <dbReference type="Proteomes" id="UP000015531"/>
    </source>
</evidence>
<dbReference type="PROSITE" id="PS50887">
    <property type="entry name" value="GGDEF"/>
    <property type="match status" value="1"/>
</dbReference>
<evidence type="ECO:0000259" key="1">
    <source>
        <dbReference type="PROSITE" id="PS50113"/>
    </source>
</evidence>
<dbReference type="InterPro" id="IPR029787">
    <property type="entry name" value="Nucleotide_cyclase"/>
</dbReference>
<dbReference type="InterPro" id="IPR029016">
    <property type="entry name" value="GAF-like_dom_sf"/>
</dbReference>
<dbReference type="Pfam" id="PF08447">
    <property type="entry name" value="PAS_3"/>
    <property type="match status" value="1"/>
</dbReference>
<dbReference type="SUPFAM" id="SSF55785">
    <property type="entry name" value="PYP-like sensor domain (PAS domain)"/>
    <property type="match status" value="1"/>
</dbReference>
<dbReference type="InterPro" id="IPR001610">
    <property type="entry name" value="PAC"/>
</dbReference>
<dbReference type="Gene3D" id="3.30.450.40">
    <property type="match status" value="1"/>
</dbReference>
<dbReference type="AlphaFoldDB" id="T0H8W4"/>
<dbReference type="PANTHER" id="PTHR43102:SF2">
    <property type="entry name" value="GAF DOMAIN-CONTAINING PROTEIN"/>
    <property type="match status" value="1"/>
</dbReference>
<dbReference type="EMBL" id="ATDP01000101">
    <property type="protein sequence ID" value="EQB12771.1"/>
    <property type="molecule type" value="Genomic_DNA"/>
</dbReference>
<dbReference type="Proteomes" id="UP000015531">
    <property type="component" value="Unassembled WGS sequence"/>
</dbReference>
<dbReference type="RefSeq" id="WP_021227271.1">
    <property type="nucleotide sequence ID" value="NZ_ATDP01000101.1"/>
</dbReference>
<dbReference type="InterPro" id="IPR000160">
    <property type="entry name" value="GGDEF_dom"/>
</dbReference>
<dbReference type="CDD" id="cd01949">
    <property type="entry name" value="GGDEF"/>
    <property type="match status" value="1"/>
</dbReference>
<sequence>MHQTLEDARLRKLASFHILDTPPERDFDALTALAQRLLGCPIALVSLVDQDRQWFKSAQGLGKVRETPRDQAFCAHTIHHDDMLVVEDASADPRFADNPLVAGSPHIRFYAGVPLRPHHDGFSDTLPGLGSFCVIDTQPRTLSDEEQAILRDLATVAESLLRAHATAQDAHYLAELAEERADILDGQHRLLRQAEKLAGVGSWRVSLDDGVIQWSDQVYVIHGLPVGSAPPLEEALAFYSAEDGRMIEKHLRKAMRTGQGFDFETDLIAADGQMRRVRSIGEVEFRHDRPAAIVGVFQDVTDRHLREQELRHDASTDSLSGLSNRASFEKRLADVLGRSNRRSEPLALLLIDLDGFKAVNDNFGHAAGDDILRAMAARMREGCMANAFAARLGGDEFALLVTRPRDCADLQSYVQQVLDQLQVSITQDGQTRRVSATVGATLAEGPGATQMELMRRADLALYQAKRHMRGTGRIFGSDAPIDRAATASAEPGSVNM</sequence>
<dbReference type="PROSITE" id="PS50113">
    <property type="entry name" value="PAC"/>
    <property type="match status" value="1"/>
</dbReference>
<dbReference type="Gene3D" id="3.30.70.270">
    <property type="match status" value="1"/>
</dbReference>
<protein>
    <recommendedName>
        <fullName evidence="5">Diguanylate cyclase</fullName>
    </recommendedName>
</protein>
<evidence type="ECO:0000313" key="3">
    <source>
        <dbReference type="EMBL" id="EQB12771.1"/>
    </source>
</evidence>
<evidence type="ECO:0008006" key="5">
    <source>
        <dbReference type="Google" id="ProtNLM"/>
    </source>
</evidence>
<dbReference type="SMART" id="SM00267">
    <property type="entry name" value="GGDEF"/>
    <property type="match status" value="1"/>
</dbReference>
<proteinExistence type="predicted"/>
<dbReference type="Gene3D" id="3.30.450.20">
    <property type="entry name" value="PAS domain"/>
    <property type="match status" value="1"/>
</dbReference>